<dbReference type="AlphaFoldDB" id="A0A8J2NHU8"/>
<dbReference type="InterPro" id="IPR033305">
    <property type="entry name" value="Hydin-like"/>
</dbReference>
<dbReference type="InterPro" id="IPR020892">
    <property type="entry name" value="Cyclophilin-type_PPIase_CS"/>
</dbReference>
<dbReference type="InterPro" id="IPR002130">
    <property type="entry name" value="Cyclophilin-type_PPIase_dom"/>
</dbReference>
<dbReference type="PANTHER" id="PTHR23053">
    <property type="entry name" value="DLEC1 DELETED IN LUNG AND ESOPHAGEAL CANCER 1"/>
    <property type="match status" value="1"/>
</dbReference>
<keyword evidence="7" id="KW-0732">Signal</keyword>
<dbReference type="EMBL" id="CAJVCH010014549">
    <property type="protein sequence ID" value="CAG7678300.1"/>
    <property type="molecule type" value="Genomic_DNA"/>
</dbReference>
<name>A0A8J2NHU8_9HEXA</name>
<reference evidence="15" key="1">
    <citation type="submission" date="2021-06" db="EMBL/GenBank/DDBJ databases">
        <authorList>
            <person name="Hodson N. C."/>
            <person name="Mongue J. A."/>
            <person name="Jaron S. K."/>
        </authorList>
    </citation>
    <scope>NUCLEOTIDE SEQUENCE</scope>
</reference>
<dbReference type="Pfam" id="PF00160">
    <property type="entry name" value="Pro_isomerase"/>
    <property type="match status" value="1"/>
</dbReference>
<keyword evidence="6" id="KW-0963">Cytoplasm</keyword>
<feature type="domain" description="PPIase cyclophilin-type" evidence="14">
    <location>
        <begin position="469"/>
        <end position="627"/>
    </location>
</feature>
<dbReference type="PROSITE" id="PS50072">
    <property type="entry name" value="CSA_PPIASE_2"/>
    <property type="match status" value="1"/>
</dbReference>
<accession>A0A8J2NHU8</accession>
<dbReference type="GO" id="GO:0003341">
    <property type="term" value="P:cilium movement"/>
    <property type="evidence" value="ECO:0007669"/>
    <property type="project" value="TreeGrafter"/>
</dbReference>
<evidence type="ECO:0000256" key="8">
    <source>
        <dbReference type="ARBA" id="ARBA00023110"/>
    </source>
</evidence>
<dbReference type="GO" id="GO:1904158">
    <property type="term" value="P:axonemal central apparatus assembly"/>
    <property type="evidence" value="ECO:0007669"/>
    <property type="project" value="TreeGrafter"/>
</dbReference>
<dbReference type="FunFam" id="2.40.100.10:FF:000019">
    <property type="entry name" value="Peptidyl-prolyl cis-trans isomerase"/>
    <property type="match status" value="1"/>
</dbReference>
<evidence type="ECO:0000313" key="16">
    <source>
        <dbReference type="Proteomes" id="UP000708208"/>
    </source>
</evidence>
<evidence type="ECO:0000256" key="5">
    <source>
        <dbReference type="ARBA" id="ARBA00013194"/>
    </source>
</evidence>
<evidence type="ECO:0000256" key="1">
    <source>
        <dbReference type="ARBA" id="ARBA00000971"/>
    </source>
</evidence>
<evidence type="ECO:0000256" key="4">
    <source>
        <dbReference type="ARBA" id="ARBA00007365"/>
    </source>
</evidence>
<dbReference type="EC" id="5.2.1.8" evidence="5"/>
<evidence type="ECO:0000256" key="9">
    <source>
        <dbReference type="ARBA" id="ARBA00023235"/>
    </source>
</evidence>
<sequence>MNLNEVMKALILKHGSYPAVKLFWECQLPLEPDQLPLMSPSHYIKELSLTTEERLNLLCHQQKKLEFWGCGSELTVVPAIIVFQNYEPSKDYSVTISIRNISGRMQKVTILMEETDEFSFDKNTSQITRIASGMIFKPTINFHPHEDRDIFQKLIIMTKQNRFAIPILGIGGKGILNPPDVIDFLTVPVKCLKTRLITTTNIGTRVARFLLTTTGPFCVAPERGVVNPKESFSMEVSFHSPTTHSTQGKLIIHYENGEQVTVVLKAEAINCCMYISPPKVTFYDTYIGLRTQASVEIVNGTSAVATFKWYQHPSLAAAVLAKQKQKQYIKSDRHNHYSLGRQNAGSEAARLGEPSVICINCETPLLRAEEAASVDLFFPAEDFLIEPVCGEVQPFSSKECFIFFTPYQPMQYDTEAFCDLTGQENRLTLSLVGNGIKPKFTFGFDENFIPLPLAGGHSNKSETVTEEITVKVSIADVPAGDFKIALFGKAVPNTVRNFKTICTDGIGSKTYIGCRFHRIIKDFMIQGGDIVSGDGTGSTSVFGIYFDDENFHIKHTGPGFVSMANSGPNTNGCQFFITTDATPWLDGHHVVFGKVVDGLNLIKTIEKLPVTDNNRPISDVVITECKAQMLTKTYDLQLDSKD</sequence>
<dbReference type="GO" id="GO:0005930">
    <property type="term" value="C:axoneme"/>
    <property type="evidence" value="ECO:0007669"/>
    <property type="project" value="TreeGrafter"/>
</dbReference>
<evidence type="ECO:0000256" key="10">
    <source>
        <dbReference type="ARBA" id="ARBA00023273"/>
    </source>
</evidence>
<evidence type="ECO:0000256" key="13">
    <source>
        <dbReference type="ARBA" id="ARBA00070381"/>
    </source>
</evidence>
<dbReference type="PROSITE" id="PS00170">
    <property type="entry name" value="CSA_PPIASE_1"/>
    <property type="match status" value="1"/>
</dbReference>
<keyword evidence="16" id="KW-1185">Reference proteome</keyword>
<evidence type="ECO:0000256" key="6">
    <source>
        <dbReference type="ARBA" id="ARBA00022490"/>
    </source>
</evidence>
<dbReference type="PANTHER" id="PTHR23053:SF0">
    <property type="entry name" value="HYDROCEPHALUS-INDUCING PROTEIN HOMOLOG"/>
    <property type="match status" value="1"/>
</dbReference>
<gene>
    <name evidence="15" type="ORF">AFUS01_LOCUS2544</name>
</gene>
<proteinExistence type="inferred from homology"/>
<comment type="caution">
    <text evidence="15">The sequence shown here is derived from an EMBL/GenBank/DDBJ whole genome shotgun (WGS) entry which is preliminary data.</text>
</comment>
<comment type="similarity">
    <text evidence="4">Belongs to the cyclophilin-type PPIase family.</text>
</comment>
<keyword evidence="8" id="KW-0697">Rotamase</keyword>
<dbReference type="InterPro" id="IPR053879">
    <property type="entry name" value="HYDIN_VesB_CFA65-like_Ig"/>
</dbReference>
<keyword evidence="10" id="KW-0966">Cell projection</keyword>
<dbReference type="Pfam" id="PF22544">
    <property type="entry name" value="HYDIN_VesB_CFA65-like_Ig"/>
    <property type="match status" value="1"/>
</dbReference>
<protein>
    <recommendedName>
        <fullName evidence="13">Peptidyl-prolyl cis-trans isomerase, rhodopsin-specific isozyme</fullName>
        <ecNumber evidence="5">5.2.1.8</ecNumber>
    </recommendedName>
    <alternativeName>
        <fullName evidence="11">Rotamase</fullName>
    </alternativeName>
</protein>
<evidence type="ECO:0000256" key="11">
    <source>
        <dbReference type="ARBA" id="ARBA00029569"/>
    </source>
</evidence>
<dbReference type="Proteomes" id="UP000708208">
    <property type="component" value="Unassembled WGS sequence"/>
</dbReference>
<evidence type="ECO:0000313" key="15">
    <source>
        <dbReference type="EMBL" id="CAG7678300.1"/>
    </source>
</evidence>
<organism evidence="15 16">
    <name type="scientific">Allacma fusca</name>
    <dbReference type="NCBI Taxonomy" id="39272"/>
    <lineage>
        <taxon>Eukaryota</taxon>
        <taxon>Metazoa</taxon>
        <taxon>Ecdysozoa</taxon>
        <taxon>Arthropoda</taxon>
        <taxon>Hexapoda</taxon>
        <taxon>Collembola</taxon>
        <taxon>Symphypleona</taxon>
        <taxon>Sminthuridae</taxon>
        <taxon>Allacma</taxon>
    </lineage>
</organism>
<evidence type="ECO:0000256" key="2">
    <source>
        <dbReference type="ARBA" id="ARBA00004316"/>
    </source>
</evidence>
<comment type="catalytic activity">
    <reaction evidence="1">
        <text>[protein]-peptidylproline (omega=180) = [protein]-peptidylproline (omega=0)</text>
        <dbReference type="Rhea" id="RHEA:16237"/>
        <dbReference type="Rhea" id="RHEA-COMP:10747"/>
        <dbReference type="Rhea" id="RHEA-COMP:10748"/>
        <dbReference type="ChEBI" id="CHEBI:83833"/>
        <dbReference type="ChEBI" id="CHEBI:83834"/>
        <dbReference type="EC" id="5.2.1.8"/>
    </reaction>
</comment>
<dbReference type="GO" id="GO:0003755">
    <property type="term" value="F:peptidyl-prolyl cis-trans isomerase activity"/>
    <property type="evidence" value="ECO:0007669"/>
    <property type="project" value="UniProtKB-KW"/>
</dbReference>
<comment type="subcellular location">
    <subcellularLocation>
        <location evidence="2">Cell projection</location>
    </subcellularLocation>
    <subcellularLocation>
        <location evidence="3">Cytoplasm</location>
    </subcellularLocation>
</comment>
<keyword evidence="9" id="KW-0413">Isomerase</keyword>
<dbReference type="Pfam" id="PF24771">
    <property type="entry name" value="Ig_CFAP74_1st"/>
    <property type="match status" value="1"/>
</dbReference>
<comment type="function">
    <text evidence="12">PPIases accelerate the folding of proteins. It catalyzes the cis-trans isomerization of proline imidic peptide bonds in oligopeptides. Acts on the folding of rhodopsin RH1 and RH2 (but not RH3) and is required for visual transduction.</text>
</comment>
<evidence type="ECO:0000256" key="12">
    <source>
        <dbReference type="ARBA" id="ARBA00056644"/>
    </source>
</evidence>
<evidence type="ECO:0000256" key="3">
    <source>
        <dbReference type="ARBA" id="ARBA00004496"/>
    </source>
</evidence>
<evidence type="ECO:0000259" key="14">
    <source>
        <dbReference type="PROSITE" id="PS50072"/>
    </source>
</evidence>
<evidence type="ECO:0000256" key="7">
    <source>
        <dbReference type="ARBA" id="ARBA00022729"/>
    </source>
</evidence>
<dbReference type="GO" id="GO:0006457">
    <property type="term" value="P:protein folding"/>
    <property type="evidence" value="ECO:0007669"/>
    <property type="project" value="InterPro"/>
</dbReference>